<protein>
    <submittedName>
        <fullName evidence="2">Uncharacterized protein</fullName>
    </submittedName>
</protein>
<proteinExistence type="predicted"/>
<keyword evidence="1" id="KW-0472">Membrane</keyword>
<dbReference type="AlphaFoldDB" id="A0A0F9RCI8"/>
<name>A0A0F9RCI8_9ZZZZ</name>
<sequence>MSGIGIFMGIFVLVIVGIALFQASAQNIGEASDLTAIANQSIAAVVNDTAQFLTNMRSLSSIVVMNETGTRILTAANYTFTNNVINEGALSVRVVPSADINHTNAWRISGTAQPLTYIDDSGARSVASLIIIFFALAIGVVALVPVLRSGVMNMVGK</sequence>
<evidence type="ECO:0000256" key="1">
    <source>
        <dbReference type="SAM" id="Phobius"/>
    </source>
</evidence>
<keyword evidence="1" id="KW-1133">Transmembrane helix</keyword>
<feature type="transmembrane region" description="Helical" evidence="1">
    <location>
        <begin position="126"/>
        <end position="147"/>
    </location>
</feature>
<dbReference type="EMBL" id="LAZR01003759">
    <property type="protein sequence ID" value="KKN14983.1"/>
    <property type="molecule type" value="Genomic_DNA"/>
</dbReference>
<accession>A0A0F9RCI8</accession>
<evidence type="ECO:0000313" key="2">
    <source>
        <dbReference type="EMBL" id="KKN14983.1"/>
    </source>
</evidence>
<comment type="caution">
    <text evidence="2">The sequence shown here is derived from an EMBL/GenBank/DDBJ whole genome shotgun (WGS) entry which is preliminary data.</text>
</comment>
<keyword evidence="1" id="KW-0812">Transmembrane</keyword>
<organism evidence="2">
    <name type="scientific">marine sediment metagenome</name>
    <dbReference type="NCBI Taxonomy" id="412755"/>
    <lineage>
        <taxon>unclassified sequences</taxon>
        <taxon>metagenomes</taxon>
        <taxon>ecological metagenomes</taxon>
    </lineage>
</organism>
<reference evidence="2" key="1">
    <citation type="journal article" date="2015" name="Nature">
        <title>Complex archaea that bridge the gap between prokaryotes and eukaryotes.</title>
        <authorList>
            <person name="Spang A."/>
            <person name="Saw J.H."/>
            <person name="Jorgensen S.L."/>
            <person name="Zaremba-Niedzwiedzka K."/>
            <person name="Martijn J."/>
            <person name="Lind A.E."/>
            <person name="van Eijk R."/>
            <person name="Schleper C."/>
            <person name="Guy L."/>
            <person name="Ettema T.J."/>
        </authorList>
    </citation>
    <scope>NUCLEOTIDE SEQUENCE</scope>
</reference>
<gene>
    <name evidence="2" type="ORF">LCGC14_0990630</name>
</gene>